<keyword evidence="3" id="KW-1185">Reference proteome</keyword>
<proteinExistence type="predicted"/>
<feature type="transmembrane region" description="Helical" evidence="1">
    <location>
        <begin position="46"/>
        <end position="73"/>
    </location>
</feature>
<feature type="transmembrane region" description="Helical" evidence="1">
    <location>
        <begin position="6"/>
        <end position="25"/>
    </location>
</feature>
<evidence type="ECO:0000256" key="1">
    <source>
        <dbReference type="SAM" id="Phobius"/>
    </source>
</evidence>
<keyword evidence="1" id="KW-1133">Transmembrane helix</keyword>
<dbReference type="AlphaFoldDB" id="A0A2P4P6S8"/>
<evidence type="ECO:0000313" key="2">
    <source>
        <dbReference type="EMBL" id="POG61090.1"/>
    </source>
</evidence>
<comment type="caution">
    <text evidence="2">The sequence shown here is derived from an EMBL/GenBank/DDBJ whole genome shotgun (WGS) entry which is preliminary data.</text>
</comment>
<gene>
    <name evidence="2" type="ORF">GLOIN_2v1707095</name>
</gene>
<reference evidence="2 3" key="2">
    <citation type="journal article" date="2018" name="New Phytol.">
        <title>High intraspecific genome diversity in the model arbuscular mycorrhizal symbiont Rhizophagus irregularis.</title>
        <authorList>
            <person name="Chen E.C.H."/>
            <person name="Morin E."/>
            <person name="Beaudet D."/>
            <person name="Noel J."/>
            <person name="Yildirir G."/>
            <person name="Ndikumana S."/>
            <person name="Charron P."/>
            <person name="St-Onge C."/>
            <person name="Giorgi J."/>
            <person name="Kruger M."/>
            <person name="Marton T."/>
            <person name="Ropars J."/>
            <person name="Grigoriev I.V."/>
            <person name="Hainaut M."/>
            <person name="Henrissat B."/>
            <person name="Roux C."/>
            <person name="Martin F."/>
            <person name="Corradi N."/>
        </authorList>
    </citation>
    <scope>NUCLEOTIDE SEQUENCE [LARGE SCALE GENOMIC DNA]</scope>
    <source>
        <strain evidence="2 3">DAOM 197198</strain>
    </source>
</reference>
<protein>
    <submittedName>
        <fullName evidence="2">Uncharacterized protein</fullName>
    </submittedName>
</protein>
<reference evidence="2 3" key="1">
    <citation type="journal article" date="2013" name="Proc. Natl. Acad. Sci. U.S.A.">
        <title>Genome of an arbuscular mycorrhizal fungus provides insight into the oldest plant symbiosis.</title>
        <authorList>
            <person name="Tisserant E."/>
            <person name="Malbreil M."/>
            <person name="Kuo A."/>
            <person name="Kohler A."/>
            <person name="Symeonidi A."/>
            <person name="Balestrini R."/>
            <person name="Charron P."/>
            <person name="Duensing N."/>
            <person name="Frei Dit Frey N."/>
            <person name="Gianinazzi-Pearson V."/>
            <person name="Gilbert L.B."/>
            <person name="Handa Y."/>
            <person name="Herr J.R."/>
            <person name="Hijri M."/>
            <person name="Koul R."/>
            <person name="Kawaguchi M."/>
            <person name="Krajinski F."/>
            <person name="Lammers P.J."/>
            <person name="Masclaux F.G."/>
            <person name="Murat C."/>
            <person name="Morin E."/>
            <person name="Ndikumana S."/>
            <person name="Pagni M."/>
            <person name="Petitpierre D."/>
            <person name="Requena N."/>
            <person name="Rosikiewicz P."/>
            <person name="Riley R."/>
            <person name="Saito K."/>
            <person name="San Clemente H."/>
            <person name="Shapiro H."/>
            <person name="van Tuinen D."/>
            <person name="Becard G."/>
            <person name="Bonfante P."/>
            <person name="Paszkowski U."/>
            <person name="Shachar-Hill Y.Y."/>
            <person name="Tuskan G.A."/>
            <person name="Young P.W."/>
            <person name="Sanders I.R."/>
            <person name="Henrissat B."/>
            <person name="Rensing S.A."/>
            <person name="Grigoriev I.V."/>
            <person name="Corradi N."/>
            <person name="Roux C."/>
            <person name="Martin F."/>
        </authorList>
    </citation>
    <scope>NUCLEOTIDE SEQUENCE [LARGE SCALE GENOMIC DNA]</scope>
    <source>
        <strain evidence="2 3">DAOM 197198</strain>
    </source>
</reference>
<sequence>MFQNKTDTLLFLLFIGILIFAEKIFDNHHAYSITKINSRDEILLSYLINSIFIISVLITCRILNTWCSIVLVTKKLSVKFQADWNILKMNHDSINLVEVLLHVIIFYIVCASVSDIDRRRYGWDNLFEKFYVNVRAKK</sequence>
<evidence type="ECO:0000313" key="3">
    <source>
        <dbReference type="Proteomes" id="UP000018888"/>
    </source>
</evidence>
<dbReference type="Proteomes" id="UP000018888">
    <property type="component" value="Unassembled WGS sequence"/>
</dbReference>
<dbReference type="EMBL" id="AUPC02000357">
    <property type="protein sequence ID" value="POG61090.1"/>
    <property type="molecule type" value="Genomic_DNA"/>
</dbReference>
<feature type="transmembrane region" description="Helical" evidence="1">
    <location>
        <begin position="93"/>
        <end position="113"/>
    </location>
</feature>
<keyword evidence="1" id="KW-0472">Membrane</keyword>
<name>A0A2P4P6S8_RHIID</name>
<keyword evidence="1" id="KW-0812">Transmembrane</keyword>
<accession>A0A2P4P6S8</accession>
<organism evidence="2 3">
    <name type="scientific">Rhizophagus irregularis (strain DAOM 181602 / DAOM 197198 / MUCL 43194)</name>
    <name type="common">Arbuscular mycorrhizal fungus</name>
    <name type="synonym">Glomus intraradices</name>
    <dbReference type="NCBI Taxonomy" id="747089"/>
    <lineage>
        <taxon>Eukaryota</taxon>
        <taxon>Fungi</taxon>
        <taxon>Fungi incertae sedis</taxon>
        <taxon>Mucoromycota</taxon>
        <taxon>Glomeromycotina</taxon>
        <taxon>Glomeromycetes</taxon>
        <taxon>Glomerales</taxon>
        <taxon>Glomeraceae</taxon>
        <taxon>Rhizophagus</taxon>
    </lineage>
</organism>